<keyword evidence="1" id="KW-1133">Transmembrane helix</keyword>
<accession>X0X6X9</accession>
<keyword evidence="1" id="KW-0812">Transmembrane</keyword>
<feature type="transmembrane region" description="Helical" evidence="1">
    <location>
        <begin position="13"/>
        <end position="32"/>
    </location>
</feature>
<reference evidence="2" key="1">
    <citation type="journal article" date="2014" name="Front. Microbiol.">
        <title>High frequency of phylogenetically diverse reductive dehalogenase-homologous genes in deep subseafloor sedimentary metagenomes.</title>
        <authorList>
            <person name="Kawai M."/>
            <person name="Futagami T."/>
            <person name="Toyoda A."/>
            <person name="Takaki Y."/>
            <person name="Nishi S."/>
            <person name="Hori S."/>
            <person name="Arai W."/>
            <person name="Tsubouchi T."/>
            <person name="Morono Y."/>
            <person name="Uchiyama I."/>
            <person name="Ito T."/>
            <person name="Fujiyama A."/>
            <person name="Inagaki F."/>
            <person name="Takami H."/>
        </authorList>
    </citation>
    <scope>NUCLEOTIDE SEQUENCE</scope>
    <source>
        <strain evidence="2">Expedition CK06-06</strain>
    </source>
</reference>
<evidence type="ECO:0000256" key="1">
    <source>
        <dbReference type="SAM" id="Phobius"/>
    </source>
</evidence>
<gene>
    <name evidence="2" type="ORF">S01H1_73724</name>
</gene>
<evidence type="ECO:0000313" key="2">
    <source>
        <dbReference type="EMBL" id="GAG31152.1"/>
    </source>
</evidence>
<organism evidence="2">
    <name type="scientific">marine sediment metagenome</name>
    <dbReference type="NCBI Taxonomy" id="412755"/>
    <lineage>
        <taxon>unclassified sequences</taxon>
        <taxon>metagenomes</taxon>
        <taxon>ecological metagenomes</taxon>
    </lineage>
</organism>
<feature type="non-terminal residue" evidence="2">
    <location>
        <position position="70"/>
    </location>
</feature>
<name>X0X6X9_9ZZZZ</name>
<proteinExistence type="predicted"/>
<keyword evidence="1" id="KW-0472">Membrane</keyword>
<dbReference type="EMBL" id="BARS01049272">
    <property type="protein sequence ID" value="GAG31152.1"/>
    <property type="molecule type" value="Genomic_DNA"/>
</dbReference>
<dbReference type="AlphaFoldDB" id="X0X6X9"/>
<comment type="caution">
    <text evidence="2">The sequence shown here is derived from an EMBL/GenBank/DDBJ whole genome shotgun (WGS) entry which is preliminary data.</text>
</comment>
<sequence length="70" mass="8391">MQNLFYCISMNNIFFKIAGFLNEVSAGLVFIIRKKNSIIVVKKFLKELFYIFYIFLKIRRLPKEIPINKL</sequence>
<protein>
    <submittedName>
        <fullName evidence="2">Uncharacterized protein</fullName>
    </submittedName>
</protein>